<dbReference type="InterPro" id="IPR006016">
    <property type="entry name" value="UspA"/>
</dbReference>
<evidence type="ECO:0000313" key="3">
    <source>
        <dbReference type="EMBL" id="MET3650615.1"/>
    </source>
</evidence>
<proteinExistence type="inferred from homology"/>
<dbReference type="Pfam" id="PF00582">
    <property type="entry name" value="Usp"/>
    <property type="match status" value="1"/>
</dbReference>
<dbReference type="RefSeq" id="WP_354012110.1">
    <property type="nucleotide sequence ID" value="NZ_JBEPMU010000001.1"/>
</dbReference>
<evidence type="ECO:0000259" key="2">
    <source>
        <dbReference type="Pfam" id="PF00582"/>
    </source>
</evidence>
<dbReference type="CDD" id="cd00293">
    <property type="entry name" value="USP-like"/>
    <property type="match status" value="1"/>
</dbReference>
<feature type="domain" description="UspA" evidence="2">
    <location>
        <begin position="1"/>
        <end position="145"/>
    </location>
</feature>
<evidence type="ECO:0000256" key="1">
    <source>
        <dbReference type="ARBA" id="ARBA00008791"/>
    </source>
</evidence>
<dbReference type="SUPFAM" id="SSF52402">
    <property type="entry name" value="Adenine nucleotide alpha hydrolases-like"/>
    <property type="match status" value="1"/>
</dbReference>
<dbReference type="Proteomes" id="UP001549184">
    <property type="component" value="Unassembled WGS sequence"/>
</dbReference>
<evidence type="ECO:0000313" key="4">
    <source>
        <dbReference type="Proteomes" id="UP001549184"/>
    </source>
</evidence>
<sequence length="145" mass="15123">MFKRILLAVDGSEQSLQAASTGIALAAASGAKVMGLEVLRPVASVVLAADAILHDSPGHTAKAIRSARSDLAEVRHMARDAGVDFEDSYAFDRRPCMAIIAAAERANCDLIVASARQYAGSHGGRLSHEMLRIIGGCGVPVLVCP</sequence>
<comment type="similarity">
    <text evidence="1">Belongs to the universal stress protein A family.</text>
</comment>
<organism evidence="3 4">
    <name type="scientific">Dyella japonica</name>
    <dbReference type="NCBI Taxonomy" id="231455"/>
    <lineage>
        <taxon>Bacteria</taxon>
        <taxon>Pseudomonadati</taxon>
        <taxon>Pseudomonadota</taxon>
        <taxon>Gammaproteobacteria</taxon>
        <taxon>Lysobacterales</taxon>
        <taxon>Rhodanobacteraceae</taxon>
        <taxon>Dyella</taxon>
    </lineage>
</organism>
<accession>A0ABV2JP65</accession>
<dbReference type="Gene3D" id="3.40.50.620">
    <property type="entry name" value="HUPs"/>
    <property type="match status" value="1"/>
</dbReference>
<comment type="caution">
    <text evidence="3">The sequence shown here is derived from an EMBL/GenBank/DDBJ whole genome shotgun (WGS) entry which is preliminary data.</text>
</comment>
<protein>
    <submittedName>
        <fullName evidence="3">Nucleotide-binding universal stress UspA family protein</fullName>
    </submittedName>
</protein>
<gene>
    <name evidence="3" type="ORF">ABIC75_000317</name>
</gene>
<dbReference type="InterPro" id="IPR006015">
    <property type="entry name" value="Universal_stress_UspA"/>
</dbReference>
<dbReference type="InterPro" id="IPR014729">
    <property type="entry name" value="Rossmann-like_a/b/a_fold"/>
</dbReference>
<keyword evidence="4" id="KW-1185">Reference proteome</keyword>
<name>A0ABV2JP65_9GAMM</name>
<reference evidence="3 4" key="1">
    <citation type="submission" date="2024-06" db="EMBL/GenBank/DDBJ databases">
        <title>Sorghum-associated microbial communities from plants grown in Nebraska, USA.</title>
        <authorList>
            <person name="Schachtman D."/>
        </authorList>
    </citation>
    <scope>NUCLEOTIDE SEQUENCE [LARGE SCALE GENOMIC DNA]</scope>
    <source>
        <strain evidence="3 4">1073</strain>
    </source>
</reference>
<dbReference type="PRINTS" id="PR01438">
    <property type="entry name" value="UNVRSLSTRESS"/>
</dbReference>
<dbReference type="EMBL" id="JBEPMU010000001">
    <property type="protein sequence ID" value="MET3650615.1"/>
    <property type="molecule type" value="Genomic_DNA"/>
</dbReference>